<keyword evidence="3 4" id="KW-0862">Zinc</keyword>
<reference evidence="7 8" key="1">
    <citation type="journal article" date="2015" name="Genome Biol. Evol.">
        <title>Comparative Genomics of a Bacterivorous Green Alga Reveals Evolutionary Causalities and Consequences of Phago-Mixotrophic Mode of Nutrition.</title>
        <authorList>
            <person name="Burns J.A."/>
            <person name="Paasch A."/>
            <person name="Narechania A."/>
            <person name="Kim E."/>
        </authorList>
    </citation>
    <scope>NUCLEOTIDE SEQUENCE [LARGE SCALE GENOMIC DNA]</scope>
    <source>
        <strain evidence="7 8">PLY_AMNH</strain>
    </source>
</reference>
<feature type="compositionally biased region" description="Low complexity" evidence="5">
    <location>
        <begin position="359"/>
        <end position="372"/>
    </location>
</feature>
<feature type="domain" description="C3H1-type" evidence="6">
    <location>
        <begin position="4"/>
        <end position="31"/>
    </location>
</feature>
<feature type="domain" description="C3H1-type" evidence="6">
    <location>
        <begin position="33"/>
        <end position="60"/>
    </location>
</feature>
<feature type="region of interest" description="Disordered" evidence="5">
    <location>
        <begin position="250"/>
        <end position="398"/>
    </location>
</feature>
<evidence type="ECO:0000256" key="4">
    <source>
        <dbReference type="PROSITE-ProRule" id="PRU00723"/>
    </source>
</evidence>
<dbReference type="Proteomes" id="UP001190700">
    <property type="component" value="Unassembled WGS sequence"/>
</dbReference>
<feature type="compositionally biased region" description="Low complexity" evidence="5">
    <location>
        <begin position="514"/>
        <end position="525"/>
    </location>
</feature>
<feature type="compositionally biased region" description="Basic and acidic residues" evidence="5">
    <location>
        <begin position="374"/>
        <end position="396"/>
    </location>
</feature>
<dbReference type="PANTHER" id="PTHR15725:SF14">
    <property type="entry name" value="ZINC FINGER CCCH DOMAIN-CONTAINING PROTEIN 11A"/>
    <property type="match status" value="1"/>
</dbReference>
<dbReference type="InterPro" id="IPR041686">
    <property type="entry name" value="Znf-CCCH_3"/>
</dbReference>
<dbReference type="InterPro" id="IPR000571">
    <property type="entry name" value="Znf_CCCH"/>
</dbReference>
<proteinExistence type="predicted"/>
<organism evidence="7 8">
    <name type="scientific">Cymbomonas tetramitiformis</name>
    <dbReference type="NCBI Taxonomy" id="36881"/>
    <lineage>
        <taxon>Eukaryota</taxon>
        <taxon>Viridiplantae</taxon>
        <taxon>Chlorophyta</taxon>
        <taxon>Pyramimonadophyceae</taxon>
        <taxon>Pyramimonadales</taxon>
        <taxon>Pyramimonadaceae</taxon>
        <taxon>Cymbomonas</taxon>
    </lineage>
</organism>
<keyword evidence="1 4" id="KW-0479">Metal-binding</keyword>
<feature type="compositionally biased region" description="Low complexity" evidence="5">
    <location>
        <begin position="314"/>
        <end position="326"/>
    </location>
</feature>
<evidence type="ECO:0000256" key="3">
    <source>
        <dbReference type="ARBA" id="ARBA00022833"/>
    </source>
</evidence>
<dbReference type="EMBL" id="LGRX02000250">
    <property type="protein sequence ID" value="KAK3289036.1"/>
    <property type="molecule type" value="Genomic_DNA"/>
</dbReference>
<dbReference type="AlphaFoldDB" id="A0AAE0LKS0"/>
<dbReference type="SUPFAM" id="SSF90229">
    <property type="entry name" value="CCCH zinc finger"/>
    <property type="match status" value="2"/>
</dbReference>
<comment type="caution">
    <text evidence="7">The sequence shown here is derived from an EMBL/GenBank/DDBJ whole genome shotgun (WGS) entry which is preliminary data.</text>
</comment>
<sequence length="599" mass="62111">MIRAQHETDCHFFLSGSCRSGNQCGFRHSEYAKNNTMLCQFWLQGKCNKGPDCFFRHPSNPQPAWEYGQYMPAPTDGGAPLPCIFFLRGNCMKGDSCAFSHSTPQVPSALSQAAAALTAPTIAPTLTPVLQRLASAGGTPFGAVATSAQPNPFGFGGFGNAVSKAPALPQQEKVGLFGARVNGAGIPANLLAQSMLQAAQSTAPGADASRKRARDPEAELALRGQPAGAGTNAARDKRLKNSALARQHISATAAESAKGKGARPTAVGEPEVGTPRRVQLAKAGPAAEPAAKMEAFSREAVSEARRKAVEAQRRAQAAAKPEGAQASKQGTDDKAMSPMKKQKTAASTGGAVDGRSGMSASEPPAVAPPARSKFSKEAIAERKRKFEESRQRELREAAPIVAPSAVAVTAATTAASTERKATAPPARMFGKAAAERAKAAAAERIKGGKEGGSSDTPVKGVAPKVAQTGINFAAPKSFAEILEEKKKKKAVAQGAAATATAVTATAPRKPLQSAAAKAPRAAAPKIDQLSTAPSPVPAAAAAEKPEVPPEVAKDLIVEDFDVEFDVNAEYEDQDVDDVNVDGVQDLDDADVQAALEVEW</sequence>
<feature type="compositionally biased region" description="Basic and acidic residues" evidence="5">
    <location>
        <begin position="440"/>
        <end position="449"/>
    </location>
</feature>
<keyword evidence="8" id="KW-1185">Reference proteome</keyword>
<dbReference type="InterPro" id="IPR036855">
    <property type="entry name" value="Znf_CCCH_sf"/>
</dbReference>
<keyword evidence="2 4" id="KW-0863">Zinc-finger</keyword>
<evidence type="ECO:0000313" key="8">
    <source>
        <dbReference type="Proteomes" id="UP001190700"/>
    </source>
</evidence>
<feature type="compositionally biased region" description="Basic and acidic residues" evidence="5">
    <location>
        <begin position="295"/>
        <end position="313"/>
    </location>
</feature>
<feature type="zinc finger region" description="C3H1-type" evidence="4">
    <location>
        <begin position="82"/>
        <end position="104"/>
    </location>
</feature>
<accession>A0AAE0LKS0</accession>
<evidence type="ECO:0000256" key="2">
    <source>
        <dbReference type="ARBA" id="ARBA00022771"/>
    </source>
</evidence>
<dbReference type="Pfam" id="PF14608">
    <property type="entry name" value="zf-CCCH_2"/>
    <property type="match status" value="1"/>
</dbReference>
<feature type="region of interest" description="Disordered" evidence="5">
    <location>
        <begin position="493"/>
        <end position="547"/>
    </location>
</feature>
<feature type="compositionally biased region" description="Low complexity" evidence="5">
    <location>
        <begin position="281"/>
        <end position="294"/>
    </location>
</feature>
<dbReference type="Pfam" id="PF15663">
    <property type="entry name" value="zf-CCCH_3"/>
    <property type="match status" value="1"/>
</dbReference>
<feature type="domain" description="C3H1-type" evidence="6">
    <location>
        <begin position="82"/>
        <end position="104"/>
    </location>
</feature>
<evidence type="ECO:0000256" key="1">
    <source>
        <dbReference type="ARBA" id="ARBA00022723"/>
    </source>
</evidence>
<name>A0AAE0LKS0_9CHLO</name>
<gene>
    <name evidence="7" type="ORF">CYMTET_3511</name>
</gene>
<evidence type="ECO:0000259" key="6">
    <source>
        <dbReference type="PROSITE" id="PS50103"/>
    </source>
</evidence>
<evidence type="ECO:0000256" key="5">
    <source>
        <dbReference type="SAM" id="MobiDB-lite"/>
    </source>
</evidence>
<dbReference type="PANTHER" id="PTHR15725">
    <property type="entry name" value="ZN-FINGER, C-X8-C-X5-C-X3-H TYPE-CONTAINING"/>
    <property type="match status" value="1"/>
</dbReference>
<dbReference type="Gene3D" id="4.10.1000.10">
    <property type="entry name" value="Zinc finger, CCCH-type"/>
    <property type="match status" value="2"/>
</dbReference>
<evidence type="ECO:0000313" key="7">
    <source>
        <dbReference type="EMBL" id="KAK3289036.1"/>
    </source>
</evidence>
<dbReference type="GO" id="GO:0008270">
    <property type="term" value="F:zinc ion binding"/>
    <property type="evidence" value="ECO:0007669"/>
    <property type="project" value="UniProtKB-KW"/>
</dbReference>
<feature type="zinc finger region" description="C3H1-type" evidence="4">
    <location>
        <begin position="4"/>
        <end position="31"/>
    </location>
</feature>
<feature type="zinc finger region" description="C3H1-type" evidence="4">
    <location>
        <begin position="33"/>
        <end position="60"/>
    </location>
</feature>
<dbReference type="SMART" id="SM00356">
    <property type="entry name" value="ZnF_C3H1"/>
    <property type="match status" value="3"/>
</dbReference>
<dbReference type="PROSITE" id="PS50103">
    <property type="entry name" value="ZF_C3H1"/>
    <property type="match status" value="3"/>
</dbReference>
<feature type="region of interest" description="Disordered" evidence="5">
    <location>
        <begin position="440"/>
        <end position="460"/>
    </location>
</feature>
<protein>
    <recommendedName>
        <fullName evidence="6">C3H1-type domain-containing protein</fullName>
    </recommendedName>
</protein>
<feature type="compositionally biased region" description="Basic and acidic residues" evidence="5">
    <location>
        <begin position="208"/>
        <end position="217"/>
    </location>
</feature>
<feature type="region of interest" description="Disordered" evidence="5">
    <location>
        <begin position="201"/>
        <end position="235"/>
    </location>
</feature>
<feature type="compositionally biased region" description="Low complexity" evidence="5">
    <location>
        <begin position="493"/>
        <end position="506"/>
    </location>
</feature>